<evidence type="ECO:0000256" key="2">
    <source>
        <dbReference type="ARBA" id="ARBA00023235"/>
    </source>
</evidence>
<reference evidence="3 4" key="1">
    <citation type="submission" date="2022-06" db="EMBL/GenBank/DDBJ databases">
        <title>Rhizosaccharibacter gen. nov. sp. nov. KSS12, endophytic bacteria isolated from sugarcane.</title>
        <authorList>
            <person name="Pitiwittayakul N."/>
        </authorList>
    </citation>
    <scope>NUCLEOTIDE SEQUENCE [LARGE SCALE GENOMIC DNA]</scope>
    <source>
        <strain evidence="3 4">KSS12</strain>
    </source>
</reference>
<dbReference type="Proteomes" id="UP001524547">
    <property type="component" value="Unassembled WGS sequence"/>
</dbReference>
<sequence length="371" mass="41210">MPVPSLDGAAERIRRWFDAECWPFWSARAAAPNGLFLEQVRPDGEPDPHARLRVRVQARQIFSLSRAVAMGHDAAREPLARGLDAFDRFCRAPDGRAGWIAVLEPDGRPADTLRDCYDQAFCLLGFGAAHAVGLGAAGALARATMRFLENELADRAGGFREDDRNTLPRRANPHMHLLEAFLFWFEQTGDLVWRDRANAMAALFAERFFHAPSGTVGEFFDGALRPAAGEAGLVVEPGHLFEWSWLLHRLAAAGGRDLRGEAGLLHRWGLRHGLDAAGWAMDEVRQDGTPARRSRRLWPQTELIKSLLVNDAPEHAALVAQRLFDSYLRTTPGLWIDRFDAAGVADTPVVPASTLYHLVRAFEEVLRVAEE</sequence>
<evidence type="ECO:0000313" key="4">
    <source>
        <dbReference type="Proteomes" id="UP001524547"/>
    </source>
</evidence>
<gene>
    <name evidence="3" type="ORF">NFI88_14650</name>
</gene>
<accession>A0ABT1W0F4</accession>
<protein>
    <submittedName>
        <fullName evidence="3">AGE family epimerase/isomerase</fullName>
    </submittedName>
</protein>
<dbReference type="EMBL" id="JAMZEJ010000009">
    <property type="protein sequence ID" value="MCQ8242076.1"/>
    <property type="molecule type" value="Genomic_DNA"/>
</dbReference>
<organism evidence="3 4">
    <name type="scientific">Rhizosaccharibacter radicis</name>
    <dbReference type="NCBI Taxonomy" id="2782605"/>
    <lineage>
        <taxon>Bacteria</taxon>
        <taxon>Pseudomonadati</taxon>
        <taxon>Pseudomonadota</taxon>
        <taxon>Alphaproteobacteria</taxon>
        <taxon>Acetobacterales</taxon>
        <taxon>Acetobacteraceae</taxon>
        <taxon>Rhizosaccharibacter</taxon>
    </lineage>
</organism>
<evidence type="ECO:0000256" key="1">
    <source>
        <dbReference type="ARBA" id="ARBA00008558"/>
    </source>
</evidence>
<dbReference type="SUPFAM" id="SSF48208">
    <property type="entry name" value="Six-hairpin glycosidases"/>
    <property type="match status" value="1"/>
</dbReference>
<keyword evidence="4" id="KW-1185">Reference proteome</keyword>
<dbReference type="RefSeq" id="WP_422920830.1">
    <property type="nucleotide sequence ID" value="NZ_JAMZEJ010000009.1"/>
</dbReference>
<dbReference type="InterPro" id="IPR010819">
    <property type="entry name" value="AGE/CE"/>
</dbReference>
<comment type="caution">
    <text evidence="3">The sequence shown here is derived from an EMBL/GenBank/DDBJ whole genome shotgun (WGS) entry which is preliminary data.</text>
</comment>
<dbReference type="Pfam" id="PF07221">
    <property type="entry name" value="GlcNAc_2-epim"/>
    <property type="match status" value="1"/>
</dbReference>
<evidence type="ECO:0000313" key="3">
    <source>
        <dbReference type="EMBL" id="MCQ8242076.1"/>
    </source>
</evidence>
<dbReference type="PANTHER" id="PTHR15108">
    <property type="entry name" value="N-ACYLGLUCOSAMINE-2-EPIMERASE"/>
    <property type="match status" value="1"/>
</dbReference>
<keyword evidence="2" id="KW-0413">Isomerase</keyword>
<proteinExistence type="inferred from homology"/>
<comment type="similarity">
    <text evidence="1">Belongs to the N-acylglucosamine 2-epimerase family.</text>
</comment>
<name>A0ABT1W0F4_9PROT</name>
<dbReference type="Gene3D" id="1.50.10.10">
    <property type="match status" value="1"/>
</dbReference>
<dbReference type="InterPro" id="IPR012341">
    <property type="entry name" value="6hp_glycosidase-like_sf"/>
</dbReference>
<dbReference type="InterPro" id="IPR008928">
    <property type="entry name" value="6-hairpin_glycosidase_sf"/>
</dbReference>